<evidence type="ECO:0000313" key="1">
    <source>
        <dbReference type="EMBL" id="JAH39959.1"/>
    </source>
</evidence>
<protein>
    <submittedName>
        <fullName evidence="1">Uncharacterized protein</fullName>
    </submittedName>
</protein>
<dbReference type="EMBL" id="GBXM01081474">
    <property type="protein sequence ID" value="JAH27103.1"/>
    <property type="molecule type" value="Transcribed_RNA"/>
</dbReference>
<accession>A0A0E9SF06</accession>
<proteinExistence type="predicted"/>
<name>A0A0E9SF06_ANGAN</name>
<dbReference type="AlphaFoldDB" id="A0A0E9SF06"/>
<reference evidence="1" key="2">
    <citation type="journal article" date="2015" name="Fish Shellfish Immunol.">
        <title>Early steps in the European eel (Anguilla anguilla)-Vibrio vulnificus interaction in the gills: Role of the RtxA13 toxin.</title>
        <authorList>
            <person name="Callol A."/>
            <person name="Pajuelo D."/>
            <person name="Ebbesson L."/>
            <person name="Teles M."/>
            <person name="MacKenzie S."/>
            <person name="Amaro C."/>
        </authorList>
    </citation>
    <scope>NUCLEOTIDE SEQUENCE</scope>
</reference>
<dbReference type="EMBL" id="GBXM01068618">
    <property type="protein sequence ID" value="JAH39959.1"/>
    <property type="molecule type" value="Transcribed_RNA"/>
</dbReference>
<organism evidence="1">
    <name type="scientific">Anguilla anguilla</name>
    <name type="common">European freshwater eel</name>
    <name type="synonym">Muraena anguilla</name>
    <dbReference type="NCBI Taxonomy" id="7936"/>
    <lineage>
        <taxon>Eukaryota</taxon>
        <taxon>Metazoa</taxon>
        <taxon>Chordata</taxon>
        <taxon>Craniata</taxon>
        <taxon>Vertebrata</taxon>
        <taxon>Euteleostomi</taxon>
        <taxon>Actinopterygii</taxon>
        <taxon>Neopterygii</taxon>
        <taxon>Teleostei</taxon>
        <taxon>Anguilliformes</taxon>
        <taxon>Anguillidae</taxon>
        <taxon>Anguilla</taxon>
    </lineage>
</organism>
<sequence length="31" mass="3677">MLFCTCSILQINHTLDEDDKVHYCLKLLVMH</sequence>
<reference evidence="1" key="1">
    <citation type="submission" date="2014-11" db="EMBL/GenBank/DDBJ databases">
        <authorList>
            <person name="Amaro Gonzalez C."/>
        </authorList>
    </citation>
    <scope>NUCLEOTIDE SEQUENCE</scope>
</reference>